<evidence type="ECO:0000256" key="2">
    <source>
        <dbReference type="ARBA" id="ARBA00022723"/>
    </source>
</evidence>
<dbReference type="GO" id="GO:0051537">
    <property type="term" value="F:2 iron, 2 sulfur cluster binding"/>
    <property type="evidence" value="ECO:0007669"/>
    <property type="project" value="UniProtKB-KW"/>
</dbReference>
<dbReference type="CDD" id="cd03467">
    <property type="entry name" value="Rieske"/>
    <property type="match status" value="1"/>
</dbReference>
<evidence type="ECO:0000256" key="4">
    <source>
        <dbReference type="ARBA" id="ARBA00023014"/>
    </source>
</evidence>
<proteinExistence type="predicted"/>
<evidence type="ECO:0000259" key="5">
    <source>
        <dbReference type="PROSITE" id="PS51296"/>
    </source>
</evidence>
<dbReference type="Gene3D" id="2.102.10.10">
    <property type="entry name" value="Rieske [2Fe-2S] iron-sulphur domain"/>
    <property type="match status" value="1"/>
</dbReference>
<dbReference type="PANTHER" id="PTHR40261:SF1">
    <property type="entry name" value="RIESKE DOMAIN-CONTAINING PROTEIN"/>
    <property type="match status" value="1"/>
</dbReference>
<reference evidence="6 7" key="1">
    <citation type="submission" date="2018-11" db="EMBL/GenBank/DDBJ databases">
        <title>Genomic Encyclopedia of Type Strains, Phase IV (KMG-IV): sequencing the most valuable type-strain genomes for metagenomic binning, comparative biology and taxonomic classification.</title>
        <authorList>
            <person name="Goeker M."/>
        </authorList>
    </citation>
    <scope>NUCLEOTIDE SEQUENCE [LARGE SCALE GENOMIC DNA]</scope>
    <source>
        <strain evidence="6 7">DSM 101684</strain>
    </source>
</reference>
<keyword evidence="4" id="KW-0411">Iron-sulfur</keyword>
<dbReference type="InterPro" id="IPR036922">
    <property type="entry name" value="Rieske_2Fe-2S_sf"/>
</dbReference>
<dbReference type="AlphaFoldDB" id="A0A3N4U1Z4"/>
<accession>A0A3N4U1Z4</accession>
<protein>
    <submittedName>
        <fullName evidence="6">Nitrite reductase/ring-hydroxylating ferredoxin subunit</fullName>
    </submittedName>
</protein>
<evidence type="ECO:0000313" key="7">
    <source>
        <dbReference type="Proteomes" id="UP000272193"/>
    </source>
</evidence>
<dbReference type="GO" id="GO:0046872">
    <property type="term" value="F:metal ion binding"/>
    <property type="evidence" value="ECO:0007669"/>
    <property type="project" value="UniProtKB-KW"/>
</dbReference>
<dbReference type="PROSITE" id="PS51296">
    <property type="entry name" value="RIESKE"/>
    <property type="match status" value="1"/>
</dbReference>
<dbReference type="InterPro" id="IPR017941">
    <property type="entry name" value="Rieske_2Fe-2S"/>
</dbReference>
<dbReference type="RefSeq" id="WP_124223970.1">
    <property type="nucleotide sequence ID" value="NZ_RKQL01000006.1"/>
</dbReference>
<sequence>MAPVDQPVALCASSDLLEGGDAVPFEVRWRAEPCRAFAVRWRGRVHAYLNRCSHLPMEMDFQPNRFFDSSGQWLICATHGATYRPDTGACAAGPCRGPLTAITVEEVAGTVFWRPSKDIQPEPTFDDL</sequence>
<dbReference type="SUPFAM" id="SSF50022">
    <property type="entry name" value="ISP domain"/>
    <property type="match status" value="1"/>
</dbReference>
<dbReference type="PANTHER" id="PTHR40261">
    <property type="match status" value="1"/>
</dbReference>
<keyword evidence="7" id="KW-1185">Reference proteome</keyword>
<dbReference type="EMBL" id="RKQL01000006">
    <property type="protein sequence ID" value="RPE64532.1"/>
    <property type="molecule type" value="Genomic_DNA"/>
</dbReference>
<keyword evidence="3" id="KW-0408">Iron</keyword>
<name>A0A3N4U1Z4_9BURK</name>
<evidence type="ECO:0000256" key="3">
    <source>
        <dbReference type="ARBA" id="ARBA00023004"/>
    </source>
</evidence>
<gene>
    <name evidence="6" type="ORF">EDC62_2353</name>
</gene>
<evidence type="ECO:0000256" key="1">
    <source>
        <dbReference type="ARBA" id="ARBA00022714"/>
    </source>
</evidence>
<dbReference type="Pfam" id="PF00355">
    <property type="entry name" value="Rieske"/>
    <property type="match status" value="1"/>
</dbReference>
<feature type="domain" description="Rieske" evidence="5">
    <location>
        <begin position="8"/>
        <end position="113"/>
    </location>
</feature>
<dbReference type="OrthoDB" id="9794779at2"/>
<keyword evidence="2" id="KW-0479">Metal-binding</keyword>
<evidence type="ECO:0000313" key="6">
    <source>
        <dbReference type="EMBL" id="RPE64532.1"/>
    </source>
</evidence>
<keyword evidence="1" id="KW-0001">2Fe-2S</keyword>
<dbReference type="Proteomes" id="UP000272193">
    <property type="component" value="Unassembled WGS sequence"/>
</dbReference>
<comment type="caution">
    <text evidence="6">The sequence shown here is derived from an EMBL/GenBank/DDBJ whole genome shotgun (WGS) entry which is preliminary data.</text>
</comment>
<organism evidence="6 7">
    <name type="scientific">Tibeticola sediminis</name>
    <dbReference type="NCBI Taxonomy" id="1917811"/>
    <lineage>
        <taxon>Bacteria</taxon>
        <taxon>Pseudomonadati</taxon>
        <taxon>Pseudomonadota</taxon>
        <taxon>Betaproteobacteria</taxon>
        <taxon>Burkholderiales</taxon>
        <taxon>Comamonadaceae</taxon>
        <taxon>Tibeticola</taxon>
    </lineage>
</organism>